<evidence type="ECO:0000313" key="4">
    <source>
        <dbReference type="Proteomes" id="UP000887574"/>
    </source>
</evidence>
<feature type="region of interest" description="Disordered" evidence="2">
    <location>
        <begin position="174"/>
        <end position="212"/>
    </location>
</feature>
<dbReference type="GO" id="GO:0000723">
    <property type="term" value="P:telomere maintenance"/>
    <property type="evidence" value="ECO:0007669"/>
    <property type="project" value="TreeGrafter"/>
</dbReference>
<keyword evidence="1" id="KW-0238">DNA-binding</keyword>
<dbReference type="GO" id="GO:0003678">
    <property type="term" value="F:DNA helicase activity"/>
    <property type="evidence" value="ECO:0007669"/>
    <property type="project" value="InterPro"/>
</dbReference>
<dbReference type="InterPro" id="IPR016194">
    <property type="entry name" value="SPOC-like_C_dom_sf"/>
</dbReference>
<name>A0A915DLR0_9BILA</name>
<dbReference type="AlphaFoldDB" id="A0A915DLR0"/>
<dbReference type="GO" id="GO:0003690">
    <property type="term" value="F:double-stranded DNA binding"/>
    <property type="evidence" value="ECO:0007669"/>
    <property type="project" value="TreeGrafter"/>
</dbReference>
<feature type="domain" description="Ku" evidence="3">
    <location>
        <begin position="1"/>
        <end position="123"/>
    </location>
</feature>
<dbReference type="GO" id="GO:0006303">
    <property type="term" value="P:double-strand break repair via nonhomologous end joining"/>
    <property type="evidence" value="ECO:0007669"/>
    <property type="project" value="InterPro"/>
</dbReference>
<dbReference type="SUPFAM" id="SSF100939">
    <property type="entry name" value="SPOC domain-like"/>
    <property type="match status" value="1"/>
</dbReference>
<dbReference type="PANTHER" id="PTHR12604">
    <property type="entry name" value="KU AUTOANTIGEN DNA HELICASE"/>
    <property type="match status" value="1"/>
</dbReference>
<protein>
    <submittedName>
        <fullName evidence="5">Ku domain-containing protein</fullName>
    </submittedName>
</protein>
<reference evidence="5" key="1">
    <citation type="submission" date="2022-11" db="UniProtKB">
        <authorList>
            <consortium name="WormBaseParasite"/>
        </authorList>
    </citation>
    <scope>IDENTIFICATION</scope>
</reference>
<dbReference type="InterPro" id="IPR006164">
    <property type="entry name" value="DNA_bd_Ku70/Ku80"/>
</dbReference>
<dbReference type="PANTHER" id="PTHR12604:SF2">
    <property type="entry name" value="X-RAY REPAIR CROSS-COMPLEMENTING PROTEIN 6"/>
    <property type="match status" value="1"/>
</dbReference>
<proteinExistence type="predicted"/>
<sequence>MEKMRRFDDPGITVIGFKPLSLLKSSHRMSPSKYIYPLENAITGSGTMYRALFKKCLERDLFILIRYTQKTNTTPQLAALVPLGKMEEEETTQSFHNYEGFHLIELPFAEDKRNLQDRLQAPKGEWYYKGLEAMALDLDVDLENEKAFDQIRPYYENPALEKRVAKQLQSFKNACHSEEPTSEPVKKRGKGCASGKADEELGKVTAKRGRKK</sequence>
<dbReference type="GO" id="GO:0043564">
    <property type="term" value="C:Ku70:Ku80 complex"/>
    <property type="evidence" value="ECO:0007669"/>
    <property type="project" value="TreeGrafter"/>
</dbReference>
<evidence type="ECO:0000313" key="5">
    <source>
        <dbReference type="WBParaSite" id="jg20909"/>
    </source>
</evidence>
<dbReference type="Pfam" id="PF02735">
    <property type="entry name" value="Ku"/>
    <property type="match status" value="1"/>
</dbReference>
<evidence type="ECO:0000256" key="2">
    <source>
        <dbReference type="SAM" id="MobiDB-lite"/>
    </source>
</evidence>
<keyword evidence="4" id="KW-1185">Reference proteome</keyword>
<evidence type="ECO:0000256" key="1">
    <source>
        <dbReference type="ARBA" id="ARBA00023125"/>
    </source>
</evidence>
<dbReference type="Pfam" id="PF03730">
    <property type="entry name" value="Ku_C"/>
    <property type="match status" value="1"/>
</dbReference>
<dbReference type="Proteomes" id="UP000887574">
    <property type="component" value="Unplaced"/>
</dbReference>
<accession>A0A915DLR0</accession>
<dbReference type="InterPro" id="IPR005160">
    <property type="entry name" value="Ku_C"/>
</dbReference>
<organism evidence="4 5">
    <name type="scientific">Ditylenchus dipsaci</name>
    <dbReference type="NCBI Taxonomy" id="166011"/>
    <lineage>
        <taxon>Eukaryota</taxon>
        <taxon>Metazoa</taxon>
        <taxon>Ecdysozoa</taxon>
        <taxon>Nematoda</taxon>
        <taxon>Chromadorea</taxon>
        <taxon>Rhabditida</taxon>
        <taxon>Tylenchina</taxon>
        <taxon>Tylenchomorpha</taxon>
        <taxon>Sphaerularioidea</taxon>
        <taxon>Anguinidae</taxon>
        <taxon>Anguininae</taxon>
        <taxon>Ditylenchus</taxon>
    </lineage>
</organism>
<dbReference type="WBParaSite" id="jg20909">
    <property type="protein sequence ID" value="jg20909"/>
    <property type="gene ID" value="jg20909"/>
</dbReference>
<dbReference type="Gene3D" id="2.40.290.10">
    <property type="match status" value="1"/>
</dbReference>
<evidence type="ECO:0000259" key="3">
    <source>
        <dbReference type="SMART" id="SM00559"/>
    </source>
</evidence>
<dbReference type="SMART" id="SM00559">
    <property type="entry name" value="Ku78"/>
    <property type="match status" value="1"/>
</dbReference>
<dbReference type="GO" id="GO:0042162">
    <property type="term" value="F:telomeric DNA binding"/>
    <property type="evidence" value="ECO:0007669"/>
    <property type="project" value="TreeGrafter"/>
</dbReference>